<sequence>MDSGIKIEKTSLESLQDFKEIAKNPYDFVILKIRPIADAPPPKGNRSPPEEVAIIKSVMKGESAKEYEGQHGDIPAIYYAVHQYFKESQDDCAIAVFYIEYPLPSGAPNLS</sequence>
<dbReference type="EnsemblMetazoa" id="CLYHEMT021971.1">
    <property type="protein sequence ID" value="CLYHEMP021971.1"/>
    <property type="gene ID" value="CLYHEMG021971"/>
</dbReference>
<protein>
    <submittedName>
        <fullName evidence="1">Uncharacterized protein</fullName>
    </submittedName>
</protein>
<keyword evidence="2" id="KW-1185">Reference proteome</keyword>
<evidence type="ECO:0000313" key="1">
    <source>
        <dbReference type="EnsemblMetazoa" id="CLYHEMP021971.1"/>
    </source>
</evidence>
<accession>A0A7M5XHG2</accession>
<reference evidence="1" key="1">
    <citation type="submission" date="2021-01" db="UniProtKB">
        <authorList>
            <consortium name="EnsemblMetazoa"/>
        </authorList>
    </citation>
    <scope>IDENTIFICATION</scope>
</reference>
<proteinExistence type="predicted"/>
<dbReference type="Proteomes" id="UP000594262">
    <property type="component" value="Unplaced"/>
</dbReference>
<evidence type="ECO:0000313" key="2">
    <source>
        <dbReference type="Proteomes" id="UP000594262"/>
    </source>
</evidence>
<organism evidence="1 2">
    <name type="scientific">Clytia hemisphaerica</name>
    <dbReference type="NCBI Taxonomy" id="252671"/>
    <lineage>
        <taxon>Eukaryota</taxon>
        <taxon>Metazoa</taxon>
        <taxon>Cnidaria</taxon>
        <taxon>Hydrozoa</taxon>
        <taxon>Hydroidolina</taxon>
        <taxon>Leptothecata</taxon>
        <taxon>Obeliida</taxon>
        <taxon>Clytiidae</taxon>
        <taxon>Clytia</taxon>
    </lineage>
</organism>
<name>A0A7M5XHG2_9CNID</name>
<dbReference type="AlphaFoldDB" id="A0A7M5XHG2"/>